<evidence type="ECO:0000313" key="1">
    <source>
        <dbReference type="EMBL" id="CAE8659986.1"/>
    </source>
</evidence>
<organism evidence="1 2">
    <name type="scientific">Polarella glacialis</name>
    <name type="common">Dinoflagellate</name>
    <dbReference type="NCBI Taxonomy" id="89957"/>
    <lineage>
        <taxon>Eukaryota</taxon>
        <taxon>Sar</taxon>
        <taxon>Alveolata</taxon>
        <taxon>Dinophyceae</taxon>
        <taxon>Suessiales</taxon>
        <taxon>Suessiaceae</taxon>
        <taxon>Polarella</taxon>
    </lineage>
</organism>
<reference evidence="1" key="1">
    <citation type="submission" date="2021-02" db="EMBL/GenBank/DDBJ databases">
        <authorList>
            <person name="Dougan E. K."/>
            <person name="Rhodes N."/>
            <person name="Thang M."/>
            <person name="Chan C."/>
        </authorList>
    </citation>
    <scope>NUCLEOTIDE SEQUENCE</scope>
</reference>
<dbReference type="EMBL" id="CAJNNW010016926">
    <property type="protein sequence ID" value="CAE8659986.1"/>
    <property type="molecule type" value="Genomic_DNA"/>
</dbReference>
<gene>
    <name evidence="1" type="ORF">PGLA2088_LOCUS13971</name>
</gene>
<dbReference type="Proteomes" id="UP000626109">
    <property type="component" value="Unassembled WGS sequence"/>
</dbReference>
<comment type="caution">
    <text evidence="1">The sequence shown here is derived from an EMBL/GenBank/DDBJ whole genome shotgun (WGS) entry which is preliminary data.</text>
</comment>
<evidence type="ECO:0000313" key="2">
    <source>
        <dbReference type="Proteomes" id="UP000626109"/>
    </source>
</evidence>
<dbReference type="AlphaFoldDB" id="A0A813IZ67"/>
<feature type="non-terminal residue" evidence="1">
    <location>
        <position position="1"/>
    </location>
</feature>
<protein>
    <submittedName>
        <fullName evidence="1">Uncharacterized protein</fullName>
    </submittedName>
</protein>
<dbReference type="InterPro" id="IPR043136">
    <property type="entry name" value="B30.2/SPRY_sf"/>
</dbReference>
<name>A0A813IZ67_POLGL</name>
<proteinExistence type="predicted"/>
<sequence length="264" mass="28016">WEGFAPGILYFRAWHRHAKAEDVQLSPDLSIATGRGFLAATGMVIGTDEGLAVGDGPCRRWGTPGSFSSYFEVELDEIAHAPAGAGGIYVGVSIQSAAEIARHPNKEFDGWMIGGNSKALICRAGSGKAAEEGDTSYLEHVPDTFAQGASEGAKMAVSQAVRMLRYAMPPKVKGEIRELESAWKSDSLKKGDRIGILFKCQREGGARIRITVNGDLRATHNFMEAPPAEAIGLLTPVVRLAGSGKAAKLLPGLSPPTRLLADDS</sequence>
<accession>A0A813IZ67</accession>
<dbReference type="Gene3D" id="2.60.120.920">
    <property type="match status" value="1"/>
</dbReference>